<gene>
    <name evidence="2" type="ORF">CH371_07925</name>
</gene>
<keyword evidence="1" id="KW-1133">Transmembrane helix</keyword>
<evidence type="ECO:0000313" key="3">
    <source>
        <dbReference type="Proteomes" id="UP000231912"/>
    </source>
</evidence>
<dbReference type="Proteomes" id="UP000231912">
    <property type="component" value="Unassembled WGS sequence"/>
</dbReference>
<reference evidence="2 3" key="1">
    <citation type="submission" date="2017-07" db="EMBL/GenBank/DDBJ databases">
        <title>Leptospira spp. isolated from tropical soils.</title>
        <authorList>
            <person name="Thibeaux R."/>
            <person name="Iraola G."/>
            <person name="Ferres I."/>
            <person name="Bierque E."/>
            <person name="Girault D."/>
            <person name="Soupe-Gilbert M.-E."/>
            <person name="Picardeau M."/>
            <person name="Goarant C."/>
        </authorList>
    </citation>
    <scope>NUCLEOTIDE SEQUENCE [LARGE SCALE GENOMIC DNA]</scope>
    <source>
        <strain evidence="2 3">FH2-C-A2</strain>
    </source>
</reference>
<name>A0A2M9ZD00_9LEPT</name>
<evidence type="ECO:0000256" key="1">
    <source>
        <dbReference type="SAM" id="Phobius"/>
    </source>
</evidence>
<protein>
    <submittedName>
        <fullName evidence="2">Uncharacterized protein</fullName>
    </submittedName>
</protein>
<comment type="caution">
    <text evidence="2">The sequence shown here is derived from an EMBL/GenBank/DDBJ whole genome shotgun (WGS) entry which is preliminary data.</text>
</comment>
<dbReference type="AlphaFoldDB" id="A0A2M9ZD00"/>
<evidence type="ECO:0000313" key="2">
    <source>
        <dbReference type="EMBL" id="PJZ66207.1"/>
    </source>
</evidence>
<feature type="transmembrane region" description="Helical" evidence="1">
    <location>
        <begin position="12"/>
        <end position="33"/>
    </location>
</feature>
<dbReference type="RefSeq" id="WP_125250318.1">
    <property type="nucleotide sequence ID" value="NZ_NPDT01000002.1"/>
</dbReference>
<sequence>MKTDLTLRTKAFICILCMKILLSHVILFLSFLISNGFVYAKTVSEWKAGEYATYFYQGTDGYKGGVIFTVHPDLSGESPVVLLAEVNLRNRFGDVKKGYGVYQFEESGHFHMVQYEHSEHPGEDIEFKVWLQEFIGSLIISNRIGKNGFGETESAYQRHLNPSCCGIAETKRSDMSTYFFKVKAQARAYLNENIPITGVERSITESYSDFEYRRYNSGNPEKQDELILTSYGIKDISKGKCNQSPSYIDFNGSEYANFEDYRIRIPSTWMIYSRVDSGNRIRGLDLGGCKHTGMFRMTELSGTPHELESVFRDFAEEGQKGLFQGEPVLSSRALRQDERSVIFLQNFRVLVSDFNYVKGMFFNGAKDKLVKVEIMTDFSPSPNPLKEEIRRQENPELIRIVESFEYRTWWSRWLDYLWDLIFFEVSPAPFPEYIGV</sequence>
<keyword evidence="1" id="KW-0472">Membrane</keyword>
<accession>A0A2M9ZD00</accession>
<keyword evidence="1" id="KW-0812">Transmembrane</keyword>
<proteinExistence type="predicted"/>
<dbReference type="EMBL" id="NPDT01000002">
    <property type="protein sequence ID" value="PJZ66207.1"/>
    <property type="molecule type" value="Genomic_DNA"/>
</dbReference>
<organism evidence="2 3">
    <name type="scientific">Leptospira wolffii</name>
    <dbReference type="NCBI Taxonomy" id="409998"/>
    <lineage>
        <taxon>Bacteria</taxon>
        <taxon>Pseudomonadati</taxon>
        <taxon>Spirochaetota</taxon>
        <taxon>Spirochaetia</taxon>
        <taxon>Leptospirales</taxon>
        <taxon>Leptospiraceae</taxon>
        <taxon>Leptospira</taxon>
    </lineage>
</organism>